<dbReference type="Gramene" id="PHT92946">
    <property type="protein sequence ID" value="PHT92946"/>
    <property type="gene ID" value="T459_00828"/>
</dbReference>
<dbReference type="GO" id="GO:0016706">
    <property type="term" value="F:2-oxoglutarate-dependent dioxygenase activity"/>
    <property type="evidence" value="ECO:0000318"/>
    <property type="project" value="GO_Central"/>
</dbReference>
<feature type="domain" description="Isopenicillin N synthase-like Fe(2+) 2OG dioxygenase" evidence="2">
    <location>
        <begin position="82"/>
        <end position="173"/>
    </location>
</feature>
<protein>
    <recommendedName>
        <fullName evidence="2">Isopenicillin N synthase-like Fe(2+) 2OG dioxygenase domain-containing protein</fullName>
    </recommendedName>
</protein>
<dbReference type="Gene3D" id="2.60.120.330">
    <property type="entry name" value="B-lactam Antibiotic, Isopenicillin N Synthase, Chain"/>
    <property type="match status" value="1"/>
</dbReference>
<dbReference type="AlphaFoldDB" id="A0A2G3AFD4"/>
<reference evidence="3 4" key="1">
    <citation type="journal article" date="2014" name="Nat. Genet.">
        <title>Genome sequence of the hot pepper provides insights into the evolution of pungency in Capsicum species.</title>
        <authorList>
            <person name="Kim S."/>
            <person name="Park M."/>
            <person name="Yeom S.I."/>
            <person name="Kim Y.M."/>
            <person name="Lee J.M."/>
            <person name="Lee H.A."/>
            <person name="Seo E."/>
            <person name="Choi J."/>
            <person name="Cheong K."/>
            <person name="Kim K.T."/>
            <person name="Jung K."/>
            <person name="Lee G.W."/>
            <person name="Oh S.K."/>
            <person name="Bae C."/>
            <person name="Kim S.B."/>
            <person name="Lee H.Y."/>
            <person name="Kim S.Y."/>
            <person name="Kim M.S."/>
            <person name="Kang B.C."/>
            <person name="Jo Y.D."/>
            <person name="Yang H.B."/>
            <person name="Jeong H.J."/>
            <person name="Kang W.H."/>
            <person name="Kwon J.K."/>
            <person name="Shin C."/>
            <person name="Lim J.Y."/>
            <person name="Park J.H."/>
            <person name="Huh J.H."/>
            <person name="Kim J.S."/>
            <person name="Kim B.D."/>
            <person name="Cohen O."/>
            <person name="Paran I."/>
            <person name="Suh M.C."/>
            <person name="Lee S.B."/>
            <person name="Kim Y.K."/>
            <person name="Shin Y."/>
            <person name="Noh S.J."/>
            <person name="Park J."/>
            <person name="Seo Y.S."/>
            <person name="Kwon S.Y."/>
            <person name="Kim H.A."/>
            <person name="Park J.M."/>
            <person name="Kim H.J."/>
            <person name="Choi S.B."/>
            <person name="Bosland P.W."/>
            <person name="Reeves G."/>
            <person name="Jo S.H."/>
            <person name="Lee B.W."/>
            <person name="Cho H.T."/>
            <person name="Choi H.S."/>
            <person name="Lee M.S."/>
            <person name="Yu Y."/>
            <person name="Do Choi Y."/>
            <person name="Park B.S."/>
            <person name="van Deynze A."/>
            <person name="Ashrafi H."/>
            <person name="Hill T."/>
            <person name="Kim W.T."/>
            <person name="Pai H.S."/>
            <person name="Ahn H.K."/>
            <person name="Yeam I."/>
            <person name="Giovannoni J.J."/>
            <person name="Rose J.K."/>
            <person name="Sorensen I."/>
            <person name="Lee S.J."/>
            <person name="Kim R.W."/>
            <person name="Choi I.Y."/>
            <person name="Choi B.S."/>
            <person name="Lim J.S."/>
            <person name="Lee Y.H."/>
            <person name="Choi D."/>
        </authorList>
    </citation>
    <scope>NUCLEOTIDE SEQUENCE [LARGE SCALE GENOMIC DNA]</scope>
    <source>
        <strain evidence="4">cv. CM334</strain>
    </source>
</reference>
<organism evidence="3 4">
    <name type="scientific">Capsicum annuum</name>
    <name type="common">Capsicum pepper</name>
    <dbReference type="NCBI Taxonomy" id="4072"/>
    <lineage>
        <taxon>Eukaryota</taxon>
        <taxon>Viridiplantae</taxon>
        <taxon>Streptophyta</taxon>
        <taxon>Embryophyta</taxon>
        <taxon>Tracheophyta</taxon>
        <taxon>Spermatophyta</taxon>
        <taxon>Magnoliopsida</taxon>
        <taxon>eudicotyledons</taxon>
        <taxon>Gunneridae</taxon>
        <taxon>Pentapetalae</taxon>
        <taxon>asterids</taxon>
        <taxon>lamiids</taxon>
        <taxon>Solanales</taxon>
        <taxon>Solanaceae</taxon>
        <taxon>Solanoideae</taxon>
        <taxon>Capsiceae</taxon>
        <taxon>Capsicum</taxon>
    </lineage>
</organism>
<feature type="coiled-coil region" evidence="1">
    <location>
        <begin position="215"/>
        <end position="242"/>
    </location>
</feature>
<reference evidence="3 4" key="2">
    <citation type="journal article" date="2017" name="Genome Biol.">
        <title>New reference genome sequences of hot pepper reveal the massive evolution of plant disease-resistance genes by retroduplication.</title>
        <authorList>
            <person name="Kim S."/>
            <person name="Park J."/>
            <person name="Yeom S.I."/>
            <person name="Kim Y.M."/>
            <person name="Seo E."/>
            <person name="Kim K.T."/>
            <person name="Kim M.S."/>
            <person name="Lee J.M."/>
            <person name="Cheong K."/>
            <person name="Shin H.S."/>
            <person name="Kim S.B."/>
            <person name="Han K."/>
            <person name="Lee J."/>
            <person name="Park M."/>
            <person name="Lee H.A."/>
            <person name="Lee H.Y."/>
            <person name="Lee Y."/>
            <person name="Oh S."/>
            <person name="Lee J.H."/>
            <person name="Choi E."/>
            <person name="Choi E."/>
            <person name="Lee S.E."/>
            <person name="Jeon J."/>
            <person name="Kim H."/>
            <person name="Choi G."/>
            <person name="Song H."/>
            <person name="Lee J."/>
            <person name="Lee S.C."/>
            <person name="Kwon J.K."/>
            <person name="Lee H.Y."/>
            <person name="Koo N."/>
            <person name="Hong Y."/>
            <person name="Kim R.W."/>
            <person name="Kang W.H."/>
            <person name="Huh J.H."/>
            <person name="Kang B.C."/>
            <person name="Yang T.J."/>
            <person name="Lee Y.H."/>
            <person name="Bennetzen J.L."/>
            <person name="Choi D."/>
        </authorList>
    </citation>
    <scope>NUCLEOTIDE SEQUENCE [LARGE SCALE GENOMIC DNA]</scope>
    <source>
        <strain evidence="4">cv. CM334</strain>
    </source>
</reference>
<keyword evidence="1" id="KW-0175">Coiled coil</keyword>
<evidence type="ECO:0000313" key="3">
    <source>
        <dbReference type="EMBL" id="PHT92946.1"/>
    </source>
</evidence>
<dbReference type="PANTHER" id="PTHR47990">
    <property type="entry name" value="2-OXOGLUTARATE (2OG) AND FE(II)-DEPENDENT OXYGENASE SUPERFAMILY PROTEIN-RELATED"/>
    <property type="match status" value="1"/>
</dbReference>
<evidence type="ECO:0000256" key="1">
    <source>
        <dbReference type="SAM" id="Coils"/>
    </source>
</evidence>
<name>A0A2G3AFD4_CAPAN</name>
<comment type="caution">
    <text evidence="3">The sequence shown here is derived from an EMBL/GenBank/DDBJ whole genome shotgun (WGS) entry which is preliminary data.</text>
</comment>
<dbReference type="InterPro" id="IPR044861">
    <property type="entry name" value="IPNS-like_FE2OG_OXY"/>
</dbReference>
<proteinExistence type="predicted"/>
<dbReference type="Proteomes" id="UP000222542">
    <property type="component" value="Unassembled WGS sequence"/>
</dbReference>
<dbReference type="Pfam" id="PF03171">
    <property type="entry name" value="2OG-FeII_Oxy"/>
    <property type="match status" value="1"/>
</dbReference>
<dbReference type="EMBL" id="AYRZ02000001">
    <property type="protein sequence ID" value="PHT92946.1"/>
    <property type="molecule type" value="Genomic_DNA"/>
</dbReference>
<gene>
    <name evidence="3" type="ORF">T459_00828</name>
</gene>
<sequence length="335" mass="38822">MGKDTEELPSSGRYSNENGGTLICQIKTHHQPLTGSDLVHGYAKGLSEFDEMIQKMIFEKLGIFEKYWDEHKNSTNGALGLLRYRVPKAEETNVGLTGHSDKLMTTVLSQRQIGKSELKVMMKNGEWIDVEYSSPHSFVFFLGDIFTALTNGRLPSPFHRVIVGNKERYSIVYSADAKEGYIIKVAEELVDEDHPLRYKPFDPLKYFLYCMTESNQALRAELEHAREKIDEQQREFAEEKAKSADIEVALRGQIKLDTTRGSHIAELAASHRQQLQEVEKNMQEEFDKERFQWIREREILREQLEVVSACEQHAKEIVDFRDRQSHKWDQAFSFL</sequence>
<evidence type="ECO:0000259" key="2">
    <source>
        <dbReference type="Pfam" id="PF03171"/>
    </source>
</evidence>
<accession>A0A2G3AFD4</accession>
<keyword evidence="4" id="KW-1185">Reference proteome</keyword>
<dbReference type="SUPFAM" id="SSF51197">
    <property type="entry name" value="Clavaminate synthase-like"/>
    <property type="match status" value="1"/>
</dbReference>
<dbReference type="InterPro" id="IPR027443">
    <property type="entry name" value="IPNS-like_sf"/>
</dbReference>
<dbReference type="InterPro" id="IPR050231">
    <property type="entry name" value="Iron_ascorbate_oxido_reductase"/>
</dbReference>
<evidence type="ECO:0000313" key="4">
    <source>
        <dbReference type="Proteomes" id="UP000222542"/>
    </source>
</evidence>